<evidence type="ECO:0000313" key="2">
    <source>
        <dbReference type="Proteomes" id="UP000248329"/>
    </source>
</evidence>
<evidence type="ECO:0000313" key="1">
    <source>
        <dbReference type="EMBL" id="PXF55056.1"/>
    </source>
</evidence>
<gene>
    <name evidence="1" type="ORF">C4B59_17600</name>
</gene>
<organism evidence="1 2">
    <name type="scientific">Candidatus Methanogaster sp</name>
    <dbReference type="NCBI Taxonomy" id="3386292"/>
    <lineage>
        <taxon>Archaea</taxon>
        <taxon>Methanobacteriati</taxon>
        <taxon>Methanobacteriota</taxon>
        <taxon>Stenosarchaea group</taxon>
        <taxon>Methanomicrobia</taxon>
        <taxon>Methanosarcinales</taxon>
        <taxon>ANME-2 cluster</taxon>
        <taxon>Candidatus Methanogasteraceae</taxon>
        <taxon>Candidatus Methanogaster</taxon>
    </lineage>
</organism>
<accession>A0AC61KXN4</accession>
<dbReference type="EMBL" id="PQXF01000140">
    <property type="protein sequence ID" value="PXF55056.1"/>
    <property type="molecule type" value="Genomic_DNA"/>
</dbReference>
<comment type="caution">
    <text evidence="1">The sequence shown here is derived from an EMBL/GenBank/DDBJ whole genome shotgun (WGS) entry which is preliminary data.</text>
</comment>
<proteinExistence type="predicted"/>
<protein>
    <submittedName>
        <fullName evidence="1">Uncharacterized protein</fullName>
    </submittedName>
</protein>
<dbReference type="Proteomes" id="UP000248329">
    <property type="component" value="Unassembled WGS sequence"/>
</dbReference>
<reference evidence="1" key="1">
    <citation type="submission" date="2018-01" db="EMBL/GenBank/DDBJ databases">
        <authorList>
            <person name="Krukenberg V."/>
        </authorList>
    </citation>
    <scope>NUCLEOTIDE SEQUENCE</scope>
    <source>
        <strain evidence="1">E20ANME2</strain>
    </source>
</reference>
<sequence>MIKSLSDAMLAAVAVLLGSFIAALFKDEFNPTIFTIGMVAYAVYVLIFPLFYNMRHQWERYQVLLDNFEERQLRFEDRLYQEKVSTIVGTQVTGSQRRFKRWFWATCAAYMVVIILAVVAALCVPGFMESIALSVVSPPAP</sequence>
<name>A0AC61KXN4_9EURY</name>